<proteinExistence type="predicted"/>
<keyword evidence="9" id="KW-1185">Reference proteome</keyword>
<evidence type="ECO:0000256" key="2">
    <source>
        <dbReference type="ARBA" id="ARBA00022692"/>
    </source>
</evidence>
<dbReference type="NCBIfam" id="TIGR01352">
    <property type="entry name" value="tonB_Cterm"/>
    <property type="match status" value="1"/>
</dbReference>
<dbReference type="EMBL" id="JARUHG010000004">
    <property type="protein sequence ID" value="MDR0183814.1"/>
    <property type="molecule type" value="Genomic_DNA"/>
</dbReference>
<evidence type="ECO:0000313" key="8">
    <source>
        <dbReference type="EMBL" id="MDR0183814.1"/>
    </source>
</evidence>
<evidence type="ECO:0000256" key="4">
    <source>
        <dbReference type="ARBA" id="ARBA00023136"/>
    </source>
</evidence>
<dbReference type="InterPro" id="IPR037682">
    <property type="entry name" value="TonB_C"/>
</dbReference>
<comment type="subcellular location">
    <subcellularLocation>
        <location evidence="1">Membrane</location>
        <topology evidence="1">Single-pass membrane protein</topology>
    </subcellularLocation>
</comment>
<dbReference type="Pfam" id="PF03544">
    <property type="entry name" value="TonB_C"/>
    <property type="match status" value="1"/>
</dbReference>
<feature type="compositionally biased region" description="Basic and acidic residues" evidence="5">
    <location>
        <begin position="26"/>
        <end position="40"/>
    </location>
</feature>
<dbReference type="SUPFAM" id="SSF74653">
    <property type="entry name" value="TolA/TonB C-terminal domain"/>
    <property type="match status" value="1"/>
</dbReference>
<keyword evidence="3" id="KW-1133">Transmembrane helix</keyword>
<feature type="chain" id="PRO_5045331061" evidence="6">
    <location>
        <begin position="21"/>
        <end position="289"/>
    </location>
</feature>
<dbReference type="RefSeq" id="WP_309262959.1">
    <property type="nucleotide sequence ID" value="NZ_JARUHG010000004.1"/>
</dbReference>
<dbReference type="PROSITE" id="PS52015">
    <property type="entry name" value="TONB_CTD"/>
    <property type="match status" value="1"/>
</dbReference>
<keyword evidence="2" id="KW-0812">Transmembrane</keyword>
<feature type="signal peptide" evidence="6">
    <location>
        <begin position="1"/>
        <end position="20"/>
    </location>
</feature>
<dbReference type="Proteomes" id="UP001233535">
    <property type="component" value="Unassembled WGS sequence"/>
</dbReference>
<evidence type="ECO:0000313" key="9">
    <source>
        <dbReference type="Proteomes" id="UP001233535"/>
    </source>
</evidence>
<accession>A0ABU1CFT7</accession>
<gene>
    <name evidence="8" type="ORF">P8609_12670</name>
</gene>
<sequence>MSPRLLVLLMIGLSSLQAIAAPATASDKRTAPRPATEKRANAKAPTDWLQVETVAIANDDVARVYREQLLAWYRTSGAMDERELAALPDADYFAFRPDLTSFSIDSGESAGQWTFAPPDQGRWPGAAVQVIDRSDESNYRILARVHCDAATPGCRRLRAETAAMAPPEPSTRDDSASYDAWRRLIEKEACTAAPKAMPAPRYPESLARKGSGGRVELRLLVNPCGEVRAVRLSESSGYPQLDQSAIDTAWDWRIQSERQASGAIVRVPVDFVPPQSEAAPVGRVERASR</sequence>
<comment type="caution">
    <text evidence="8">The sequence shown here is derived from an EMBL/GenBank/DDBJ whole genome shotgun (WGS) entry which is preliminary data.</text>
</comment>
<evidence type="ECO:0000256" key="5">
    <source>
        <dbReference type="SAM" id="MobiDB-lite"/>
    </source>
</evidence>
<keyword evidence="4" id="KW-0472">Membrane</keyword>
<evidence type="ECO:0000256" key="3">
    <source>
        <dbReference type="ARBA" id="ARBA00022989"/>
    </source>
</evidence>
<feature type="region of interest" description="Disordered" evidence="5">
    <location>
        <begin position="23"/>
        <end position="44"/>
    </location>
</feature>
<evidence type="ECO:0000256" key="1">
    <source>
        <dbReference type="ARBA" id="ARBA00004167"/>
    </source>
</evidence>
<keyword evidence="6" id="KW-0732">Signal</keyword>
<evidence type="ECO:0000256" key="6">
    <source>
        <dbReference type="SAM" id="SignalP"/>
    </source>
</evidence>
<dbReference type="Gene3D" id="3.30.1150.10">
    <property type="match status" value="1"/>
</dbReference>
<feature type="domain" description="TonB C-terminal" evidence="7">
    <location>
        <begin position="187"/>
        <end position="280"/>
    </location>
</feature>
<reference evidence="8 9" key="1">
    <citation type="submission" date="2023-04" db="EMBL/GenBank/DDBJ databases">
        <title>Lysobacter sp. strain UC isolated from soil sample.</title>
        <authorList>
            <person name="Choksket S."/>
            <person name="Harshvardhan F."/>
            <person name="Rana R."/>
            <person name="Patil P.B."/>
            <person name="Korpole S."/>
        </authorList>
    </citation>
    <scope>NUCLEOTIDE SEQUENCE [LARGE SCALE GENOMIC DNA]</scope>
    <source>
        <strain evidence="8 9">UC</strain>
    </source>
</reference>
<name>A0ABU1CFT7_9GAMM</name>
<dbReference type="InterPro" id="IPR006260">
    <property type="entry name" value="TonB/TolA_C"/>
</dbReference>
<evidence type="ECO:0000259" key="7">
    <source>
        <dbReference type="PROSITE" id="PS52015"/>
    </source>
</evidence>
<organism evidence="8 9">
    <name type="scientific">Lysobacter arvi</name>
    <dbReference type="NCBI Taxonomy" id="3038776"/>
    <lineage>
        <taxon>Bacteria</taxon>
        <taxon>Pseudomonadati</taxon>
        <taxon>Pseudomonadota</taxon>
        <taxon>Gammaproteobacteria</taxon>
        <taxon>Lysobacterales</taxon>
        <taxon>Lysobacteraceae</taxon>
        <taxon>Lysobacter</taxon>
    </lineage>
</organism>
<protein>
    <submittedName>
        <fullName evidence="8">Energy transducer TonB</fullName>
    </submittedName>
</protein>